<keyword evidence="3 5" id="KW-1133">Transmembrane helix</keyword>
<feature type="transmembrane region" description="Helical" evidence="5">
    <location>
        <begin position="122"/>
        <end position="151"/>
    </location>
</feature>
<dbReference type="EMBL" id="BMJM01000008">
    <property type="protein sequence ID" value="GGE15951.1"/>
    <property type="molecule type" value="Genomic_DNA"/>
</dbReference>
<evidence type="ECO:0000256" key="5">
    <source>
        <dbReference type="SAM" id="Phobius"/>
    </source>
</evidence>
<accession>A0A916ZVN4</accession>
<feature type="domain" description="NnrU" evidence="6">
    <location>
        <begin position="6"/>
        <end position="220"/>
    </location>
</feature>
<comment type="subcellular location">
    <subcellularLocation>
        <location evidence="1">Membrane</location>
        <topology evidence="1">Multi-pass membrane protein</topology>
    </subcellularLocation>
</comment>
<dbReference type="Pfam" id="PF07298">
    <property type="entry name" value="NnrU"/>
    <property type="match status" value="1"/>
</dbReference>
<dbReference type="RefSeq" id="WP_188763105.1">
    <property type="nucleotide sequence ID" value="NZ_BMJM01000008.1"/>
</dbReference>
<comment type="caution">
    <text evidence="7">The sequence shown here is derived from an EMBL/GenBank/DDBJ whole genome shotgun (WGS) entry which is preliminary data.</text>
</comment>
<sequence>MTDIGLLIVAVSLFVGSHEVLSHPLRAPLVRAIGEKGFLLLYSIVALGSLAWAILIWRAIPPDRLWDTPGWAYAVAPALMLFAAILFVGSVTAPNPALMGMPSGGSPRGVQRITRHPMMWSFAIWAIVHIALSADSRTIVLASGILVLALFGARMQDIKKRAATPGYGEHIRATGFIPFGAQLRGRLPWSSAMPGMVAALGGLVLWALLLWGHPLVVGVPALRFG</sequence>
<dbReference type="GO" id="GO:0016020">
    <property type="term" value="C:membrane"/>
    <property type="evidence" value="ECO:0007669"/>
    <property type="project" value="UniProtKB-SubCell"/>
</dbReference>
<gene>
    <name evidence="7" type="primary">nnrU</name>
    <name evidence="7" type="ORF">GCM10011529_22940</name>
</gene>
<reference evidence="7" key="2">
    <citation type="submission" date="2020-09" db="EMBL/GenBank/DDBJ databases">
        <authorList>
            <person name="Sun Q."/>
            <person name="Zhou Y."/>
        </authorList>
    </citation>
    <scope>NUCLEOTIDE SEQUENCE</scope>
    <source>
        <strain evidence="7">CGMCC 1.15519</strain>
    </source>
</reference>
<organism evidence="7 8">
    <name type="scientific">Sandarakinorhabdus glacialis</name>
    <dbReference type="NCBI Taxonomy" id="1614636"/>
    <lineage>
        <taxon>Bacteria</taxon>
        <taxon>Pseudomonadati</taxon>
        <taxon>Pseudomonadota</taxon>
        <taxon>Alphaproteobacteria</taxon>
        <taxon>Sphingomonadales</taxon>
        <taxon>Sphingosinicellaceae</taxon>
        <taxon>Sandarakinorhabdus</taxon>
    </lineage>
</organism>
<evidence type="ECO:0000256" key="4">
    <source>
        <dbReference type="ARBA" id="ARBA00023136"/>
    </source>
</evidence>
<feature type="transmembrane region" description="Helical" evidence="5">
    <location>
        <begin position="192"/>
        <end position="212"/>
    </location>
</feature>
<keyword evidence="8" id="KW-1185">Reference proteome</keyword>
<evidence type="ECO:0000313" key="7">
    <source>
        <dbReference type="EMBL" id="GGE15951.1"/>
    </source>
</evidence>
<keyword evidence="4 5" id="KW-0472">Membrane</keyword>
<protein>
    <submittedName>
        <fullName evidence="7">Denitrification regulatory protein</fullName>
    </submittedName>
</protein>
<dbReference type="Proteomes" id="UP000635071">
    <property type="component" value="Unassembled WGS sequence"/>
</dbReference>
<evidence type="ECO:0000256" key="2">
    <source>
        <dbReference type="ARBA" id="ARBA00022692"/>
    </source>
</evidence>
<evidence type="ECO:0000256" key="1">
    <source>
        <dbReference type="ARBA" id="ARBA00004141"/>
    </source>
</evidence>
<reference evidence="7" key="1">
    <citation type="journal article" date="2014" name="Int. J. Syst. Evol. Microbiol.">
        <title>Complete genome sequence of Corynebacterium casei LMG S-19264T (=DSM 44701T), isolated from a smear-ripened cheese.</title>
        <authorList>
            <consortium name="US DOE Joint Genome Institute (JGI-PGF)"/>
            <person name="Walter F."/>
            <person name="Albersmeier A."/>
            <person name="Kalinowski J."/>
            <person name="Ruckert C."/>
        </authorList>
    </citation>
    <scope>NUCLEOTIDE SEQUENCE</scope>
    <source>
        <strain evidence="7">CGMCC 1.15519</strain>
    </source>
</reference>
<keyword evidence="2 5" id="KW-0812">Transmembrane</keyword>
<dbReference type="AlphaFoldDB" id="A0A916ZVN4"/>
<evidence type="ECO:0000259" key="6">
    <source>
        <dbReference type="Pfam" id="PF07298"/>
    </source>
</evidence>
<proteinExistence type="predicted"/>
<feature type="transmembrane region" description="Helical" evidence="5">
    <location>
        <begin position="38"/>
        <end position="59"/>
    </location>
</feature>
<dbReference type="InterPro" id="IPR009915">
    <property type="entry name" value="NnrU_dom"/>
</dbReference>
<evidence type="ECO:0000256" key="3">
    <source>
        <dbReference type="ARBA" id="ARBA00022989"/>
    </source>
</evidence>
<feature type="transmembrane region" description="Helical" evidence="5">
    <location>
        <begin position="71"/>
        <end position="93"/>
    </location>
</feature>
<name>A0A916ZVN4_9SPHN</name>
<evidence type="ECO:0000313" key="8">
    <source>
        <dbReference type="Proteomes" id="UP000635071"/>
    </source>
</evidence>